<evidence type="ECO:0000259" key="1">
    <source>
        <dbReference type="PROSITE" id="PS50943"/>
    </source>
</evidence>
<dbReference type="InterPro" id="IPR001387">
    <property type="entry name" value="Cro/C1-type_HTH"/>
</dbReference>
<dbReference type="AlphaFoldDB" id="A0A2N5NEY6"/>
<gene>
    <name evidence="2" type="ORF">CDL18_13570</name>
</gene>
<reference evidence="2 3" key="1">
    <citation type="journal article" date="2017" name="Genome Med.">
        <title>A novel Ruminococcus gnavus clade enriched in inflammatory bowel disease patients.</title>
        <authorList>
            <person name="Hall A.B."/>
            <person name="Yassour M."/>
            <person name="Sauk J."/>
            <person name="Garner A."/>
            <person name="Jiang X."/>
            <person name="Arthur T."/>
            <person name="Lagoudas G.K."/>
            <person name="Vatanen T."/>
            <person name="Fornelos N."/>
            <person name="Wilson R."/>
            <person name="Bertha M."/>
            <person name="Cohen M."/>
            <person name="Garber J."/>
            <person name="Khalili H."/>
            <person name="Gevers D."/>
            <person name="Ananthakrishnan A.N."/>
            <person name="Kugathasan S."/>
            <person name="Lander E.S."/>
            <person name="Blainey P."/>
            <person name="Vlamakis H."/>
            <person name="Xavier R.J."/>
            <person name="Huttenhower C."/>
        </authorList>
    </citation>
    <scope>NUCLEOTIDE SEQUENCE [LARGE SCALE GENOMIC DNA]</scope>
    <source>
        <strain evidence="2 3">RJX1118</strain>
    </source>
</reference>
<comment type="caution">
    <text evidence="2">The sequence shown here is derived from an EMBL/GenBank/DDBJ whole genome shotgun (WGS) entry which is preliminary data.</text>
</comment>
<protein>
    <recommendedName>
        <fullName evidence="1">HTH cro/C1-type domain-containing protein</fullName>
    </recommendedName>
</protein>
<dbReference type="Gene3D" id="1.10.260.40">
    <property type="entry name" value="lambda repressor-like DNA-binding domains"/>
    <property type="match status" value="1"/>
</dbReference>
<dbReference type="GO" id="GO:0003677">
    <property type="term" value="F:DNA binding"/>
    <property type="evidence" value="ECO:0007669"/>
    <property type="project" value="InterPro"/>
</dbReference>
<dbReference type="Proteomes" id="UP000234849">
    <property type="component" value="Unassembled WGS sequence"/>
</dbReference>
<dbReference type="SUPFAM" id="SSF47413">
    <property type="entry name" value="lambda repressor-like DNA-binding domains"/>
    <property type="match status" value="1"/>
</dbReference>
<feature type="domain" description="HTH cro/C1-type" evidence="1">
    <location>
        <begin position="72"/>
        <end position="116"/>
    </location>
</feature>
<dbReference type="CDD" id="cd00093">
    <property type="entry name" value="HTH_XRE"/>
    <property type="match status" value="1"/>
</dbReference>
<evidence type="ECO:0000313" key="2">
    <source>
        <dbReference type="EMBL" id="PLT52838.1"/>
    </source>
</evidence>
<dbReference type="PROSITE" id="PS50943">
    <property type="entry name" value="HTH_CROC1"/>
    <property type="match status" value="1"/>
</dbReference>
<organism evidence="2 3">
    <name type="scientific">Mediterraneibacter gnavus</name>
    <name type="common">Ruminococcus gnavus</name>
    <dbReference type="NCBI Taxonomy" id="33038"/>
    <lineage>
        <taxon>Bacteria</taxon>
        <taxon>Bacillati</taxon>
        <taxon>Bacillota</taxon>
        <taxon>Clostridia</taxon>
        <taxon>Lachnospirales</taxon>
        <taxon>Lachnospiraceae</taxon>
        <taxon>Mediterraneibacter</taxon>
    </lineage>
</organism>
<dbReference type="Pfam" id="PF01381">
    <property type="entry name" value="HTH_3"/>
    <property type="match status" value="1"/>
</dbReference>
<dbReference type="EMBL" id="NIHM01000024">
    <property type="protein sequence ID" value="PLT52838.1"/>
    <property type="molecule type" value="Genomic_DNA"/>
</dbReference>
<name>A0A2N5NEY6_MEDGN</name>
<sequence>MGRFQLFEEKALKLLSKGHTNDIIMLKKLTTILTLENSFVKISNMCFRRLTMKEFNAKKFCEDLITLRGKESQDNFAQKLDIKRPTLSLLENGKQMPTIDILSRFCNLSGNSTDAYFVESTTDALVYLMGSLEESDKAKIEEMAERIRIKEKYELLAKRGSYVID</sequence>
<dbReference type="InterPro" id="IPR010982">
    <property type="entry name" value="Lambda_DNA-bd_dom_sf"/>
</dbReference>
<accession>A0A2N5NEY6</accession>
<proteinExistence type="predicted"/>
<evidence type="ECO:0000313" key="3">
    <source>
        <dbReference type="Proteomes" id="UP000234849"/>
    </source>
</evidence>